<dbReference type="Gene3D" id="3.20.20.190">
    <property type="entry name" value="Phosphatidylinositol (PI) phosphodiesterase"/>
    <property type="match status" value="1"/>
</dbReference>
<dbReference type="Pfam" id="PF03009">
    <property type="entry name" value="GDPD"/>
    <property type="match status" value="1"/>
</dbReference>
<organism evidence="3 4">
    <name type="scientific">Listeria innocua ATCC 33091</name>
    <dbReference type="NCBI Taxonomy" id="1002366"/>
    <lineage>
        <taxon>Bacteria</taxon>
        <taxon>Bacillati</taxon>
        <taxon>Bacillota</taxon>
        <taxon>Bacilli</taxon>
        <taxon>Bacillales</taxon>
        <taxon>Listeriaceae</taxon>
        <taxon>Listeria</taxon>
    </lineage>
</organism>
<feature type="transmembrane region" description="Helical" evidence="1">
    <location>
        <begin position="324"/>
        <end position="343"/>
    </location>
</feature>
<dbReference type="CDD" id="cd08579">
    <property type="entry name" value="GDPD_memb_like"/>
    <property type="match status" value="1"/>
</dbReference>
<sequence length="599" mass="68328">MINYKALKIEQKREKQMKDLKDSLKILYQFKTDYLKVTLLLTILQAFVIGPFIYYFFFFILRVIGVPGITDANLGEVFSSPVAVIMLLILALLILLFVYYELGFFIMMAIYQLRGESYTVFKIIQRLNVKAKYFLSYQAIYFLLYFFLLLPIAGLSLPITITENLYLPHFITDELMKTTTGTWLYVIAIAIIFYISARLVFALPYFIEDKSLKISGAIRKSWKYPQKHLFFMLLKWVLIIVVIGFLVSIIATIIMLPILLVEKITPGIAVVIAGITLTILQVIGFFAAGIFQGIIAQLLVKNAFAIEGKPAPMTHSQFPHKKRFIIVAIIVFIIFSGFNIYTVNATLYEPNTKIIAHRGDTMNAVENTVEAIESAAKSGADYSEIDIQETKDHQFVVFHDMTLRRLAGSSKRVADMTLKELQQTKVKSGDYSSHIASFDEIIKTAKKNKIDLLVEVKLHGGESSDMVERLVTLLKKEKVTDKYLVQSLNQPVIEEIEKADPSLKTGIILALNIGNLPKTSADFIVLEDFSINKRLLTQAKQNDKMVFVWTVNKEKLMQMYLRKNVDGIITNYPKKAIELRESFNENDSLRSRIENRLGF</sequence>
<dbReference type="SUPFAM" id="SSF51695">
    <property type="entry name" value="PLC-like phosphodiesterases"/>
    <property type="match status" value="1"/>
</dbReference>
<evidence type="ECO:0000313" key="3">
    <source>
        <dbReference type="EMBL" id="EHN61637.1"/>
    </source>
</evidence>
<dbReference type="InterPro" id="IPR017946">
    <property type="entry name" value="PLC-like_Pdiesterase_TIM-brl"/>
</dbReference>
<gene>
    <name evidence="3" type="ORF">HMPREF0557_01300</name>
</gene>
<keyword evidence="1" id="KW-1133">Transmembrane helix</keyword>
<evidence type="ECO:0000313" key="4">
    <source>
        <dbReference type="Proteomes" id="UP000003597"/>
    </source>
</evidence>
<proteinExistence type="predicted"/>
<dbReference type="EMBL" id="AGCN01000030">
    <property type="protein sequence ID" value="EHN61637.1"/>
    <property type="molecule type" value="Genomic_DNA"/>
</dbReference>
<dbReference type="GO" id="GO:0008081">
    <property type="term" value="F:phosphoric diester hydrolase activity"/>
    <property type="evidence" value="ECO:0007669"/>
    <property type="project" value="InterPro"/>
</dbReference>
<feature type="domain" description="GP-PDE" evidence="2">
    <location>
        <begin position="352"/>
        <end position="580"/>
    </location>
</feature>
<feature type="transmembrane region" description="Helical" evidence="1">
    <location>
        <begin position="84"/>
        <end position="113"/>
    </location>
</feature>
<dbReference type="PROSITE" id="PS51704">
    <property type="entry name" value="GP_PDE"/>
    <property type="match status" value="1"/>
</dbReference>
<keyword evidence="1" id="KW-0472">Membrane</keyword>
<dbReference type="GO" id="GO:0006629">
    <property type="term" value="P:lipid metabolic process"/>
    <property type="evidence" value="ECO:0007669"/>
    <property type="project" value="InterPro"/>
</dbReference>
<evidence type="ECO:0000259" key="2">
    <source>
        <dbReference type="PROSITE" id="PS51704"/>
    </source>
</evidence>
<evidence type="ECO:0000256" key="1">
    <source>
        <dbReference type="SAM" id="Phobius"/>
    </source>
</evidence>
<comment type="caution">
    <text evidence="3">The sequence shown here is derived from an EMBL/GenBank/DDBJ whole genome shotgun (WGS) entry which is preliminary data.</text>
</comment>
<dbReference type="Proteomes" id="UP000003597">
    <property type="component" value="Unassembled WGS sequence"/>
</dbReference>
<feature type="transmembrane region" description="Helical" evidence="1">
    <location>
        <begin position="267"/>
        <end position="291"/>
    </location>
</feature>
<feature type="transmembrane region" description="Helical" evidence="1">
    <location>
        <begin position="39"/>
        <end position="64"/>
    </location>
</feature>
<dbReference type="PANTHER" id="PTHR46211:SF8">
    <property type="entry name" value="PHOSPHODIESTERASE"/>
    <property type="match status" value="1"/>
</dbReference>
<dbReference type="InterPro" id="IPR018476">
    <property type="entry name" value="GlyceroP-diester-Pdiesterase_M"/>
</dbReference>
<dbReference type="AlphaFoldDB" id="A0AB72Z9Z5"/>
<feature type="transmembrane region" description="Helical" evidence="1">
    <location>
        <begin position="228"/>
        <end position="261"/>
    </location>
</feature>
<dbReference type="InterPro" id="IPR030395">
    <property type="entry name" value="GP_PDE_dom"/>
</dbReference>
<reference evidence="3 4" key="1">
    <citation type="submission" date="2011-08" db="EMBL/GenBank/DDBJ databases">
        <authorList>
            <person name="Weinstock G."/>
            <person name="Sodergren E."/>
            <person name="Clifton S."/>
            <person name="Fulton L."/>
            <person name="Fulton B."/>
            <person name="Courtney L."/>
            <person name="Fronick C."/>
            <person name="Harrison M."/>
            <person name="Strong C."/>
            <person name="Farmer C."/>
            <person name="Delahaunty K."/>
            <person name="Markovic C."/>
            <person name="Hall O."/>
            <person name="Minx P."/>
            <person name="Tomlinson C."/>
            <person name="Mitreva M."/>
            <person name="Hou S."/>
            <person name="Chen J."/>
            <person name="Wollam A."/>
            <person name="Pepin K.H."/>
            <person name="Johnson M."/>
            <person name="Bhonagiri V."/>
            <person name="Zhang X."/>
            <person name="Suruliraj S."/>
            <person name="Warren W."/>
            <person name="Chinwalla A."/>
            <person name="Mardis E.R."/>
            <person name="Wilson R.K."/>
        </authorList>
    </citation>
    <scope>NUCLEOTIDE SEQUENCE [LARGE SCALE GENOMIC DNA]</scope>
    <source>
        <strain evidence="3 4">ATCC 33091</strain>
    </source>
</reference>
<accession>A0AB72Z9Z5</accession>
<feature type="transmembrane region" description="Helical" evidence="1">
    <location>
        <begin position="134"/>
        <end position="162"/>
    </location>
</feature>
<protein>
    <submittedName>
        <fullName evidence="3">Glycerophosphodiester phosphodiesterase family protein</fullName>
    </submittedName>
</protein>
<keyword evidence="4" id="KW-1185">Reference proteome</keyword>
<dbReference type="PANTHER" id="PTHR46211">
    <property type="entry name" value="GLYCEROPHOSPHORYL DIESTER PHOSPHODIESTERASE"/>
    <property type="match status" value="1"/>
</dbReference>
<feature type="transmembrane region" description="Helical" evidence="1">
    <location>
        <begin position="182"/>
        <end position="207"/>
    </location>
</feature>
<keyword evidence="1" id="KW-0812">Transmembrane</keyword>
<dbReference type="Pfam" id="PF10110">
    <property type="entry name" value="GPDPase_memb"/>
    <property type="match status" value="1"/>
</dbReference>
<name>A0AB72Z9Z5_LISIO</name>